<dbReference type="EMBL" id="AACI03001414">
    <property type="protein sequence ID" value="EJT42539.1"/>
    <property type="molecule type" value="Genomic_DNA"/>
</dbReference>
<evidence type="ECO:0000313" key="1">
    <source>
        <dbReference type="EMBL" id="EJT42539.1"/>
    </source>
</evidence>
<protein>
    <submittedName>
        <fullName evidence="1">PCH2-like protein</fullName>
    </submittedName>
</protein>
<gene>
    <name evidence="1" type="primary">YBR186W</name>
    <name evidence="1" type="ORF">SKUD_178502</name>
</gene>
<evidence type="ECO:0000313" key="2">
    <source>
        <dbReference type="Proteomes" id="UP000002753"/>
    </source>
</evidence>
<dbReference type="HOGENOM" id="CLU_1661797_0_0_1"/>
<comment type="caution">
    <text evidence="1">The sequence shown here is derived from an EMBL/GenBank/DDBJ whole genome shotgun (WGS) entry which is preliminary data.</text>
</comment>
<reference evidence="2" key="2">
    <citation type="journal article" date="2011" name="G3 (Bethesda)">
        <title>The awesome power of yeast evolutionary genetics: New genome sequences and strain resources for the Saccharomyces sensu stricto genus.</title>
        <authorList>
            <person name="Scannell D.R."/>
            <person name="Zill O.A."/>
            <person name="Rokas A."/>
            <person name="Payen C."/>
            <person name="Dunham M.J."/>
            <person name="Eisen M.B."/>
            <person name="Rine J."/>
            <person name="Johnston M."/>
            <person name="Hittinger C.T."/>
        </authorList>
    </citation>
    <scope>GENOME REANNOTATION</scope>
    <source>
        <strain evidence="2">ATCC MYA-4449 / AS 2.2408 / CBS 8840 / NBRC 1802 / NCYC 2889</strain>
    </source>
</reference>
<sequence length="159" mass="17876">MKYIVDLQVRGSSLTVIRCMFKEEEQSSSPEYDSDNRSKIDNSGKLVEFLNLLKTVVKRKLEGFPKSRLKDSIITGQELVREGQGSIEIKDPPTEAQQHLIRSLAKVLLHQFSSTIASVMAVNEGQDNLFLSLFVKKISIEPVPASYVPAKLSLHEKMN</sequence>
<dbReference type="STRING" id="226230.J6EEF6"/>
<accession>J6EEF6</accession>
<proteinExistence type="predicted"/>
<organism evidence="1 2">
    <name type="scientific">Saccharomyces kudriavzevii (strain ATCC MYA-4449 / AS 2.2408 / CBS 8840 / NBRC 1802 / NCYC 2889)</name>
    <name type="common">Yeast</name>
    <dbReference type="NCBI Taxonomy" id="226230"/>
    <lineage>
        <taxon>Eukaryota</taxon>
        <taxon>Fungi</taxon>
        <taxon>Dikarya</taxon>
        <taxon>Ascomycota</taxon>
        <taxon>Saccharomycotina</taxon>
        <taxon>Saccharomycetes</taxon>
        <taxon>Saccharomycetales</taxon>
        <taxon>Saccharomycetaceae</taxon>
        <taxon>Saccharomyces</taxon>
    </lineage>
</organism>
<name>J6EEF6_SACK1</name>
<dbReference type="Proteomes" id="UP000002753">
    <property type="component" value="Unassembled WGS sequence"/>
</dbReference>
<keyword evidence="2" id="KW-1185">Reference proteome</keyword>
<dbReference type="AlphaFoldDB" id="J6EEF6"/>
<reference evidence="1 2" key="1">
    <citation type="journal article" date="2003" name="Science">
        <title>Finding functional features in Saccharomyces genomes by phylogenetic footprinting.</title>
        <authorList>
            <person name="Cliften P.F."/>
            <person name="Sudarsanam P."/>
            <person name="Desikan A."/>
            <person name="Fulton L."/>
            <person name="Fulton B."/>
            <person name="Majors J."/>
            <person name="Waterston R."/>
            <person name="Cohen B.A."/>
            <person name="Johnston M."/>
        </authorList>
    </citation>
    <scope>NUCLEOTIDE SEQUENCE [LARGE SCALE GENOMIC DNA]</scope>
    <source>
        <strain evidence="2">ATCC MYA-4449 / AS 2.2408 / CBS 8840 / NBRC 1802 / NCYC 2889</strain>
    </source>
</reference>